<reference evidence="4 5" key="1">
    <citation type="submission" date="2018-06" db="EMBL/GenBank/DDBJ databases">
        <authorList>
            <consortium name="Pathogen Informatics"/>
            <person name="Doyle S."/>
        </authorList>
    </citation>
    <scope>NUCLEOTIDE SEQUENCE [LARGE SCALE GENOMIC DNA]</scope>
    <source>
        <strain evidence="4 5">NCTC7972</strain>
    </source>
</reference>
<evidence type="ECO:0000313" key="4">
    <source>
        <dbReference type="EMBL" id="SUK17853.1"/>
    </source>
</evidence>
<proteinExistence type="predicted"/>
<organism evidence="4 5">
    <name type="scientific">Staphylococcus aureus</name>
    <dbReference type="NCBI Taxonomy" id="1280"/>
    <lineage>
        <taxon>Bacteria</taxon>
        <taxon>Bacillati</taxon>
        <taxon>Bacillota</taxon>
        <taxon>Bacilli</taxon>
        <taxon>Bacillales</taxon>
        <taxon>Staphylococcaceae</taxon>
        <taxon>Staphylococcus</taxon>
    </lineage>
</organism>
<dbReference type="EMBL" id="UHAI01000002">
    <property type="protein sequence ID" value="SUK17853.1"/>
    <property type="molecule type" value="Genomic_DNA"/>
</dbReference>
<evidence type="ECO:0000259" key="3">
    <source>
        <dbReference type="Pfam" id="PF04650"/>
    </source>
</evidence>
<feature type="region of interest" description="Disordered" evidence="2">
    <location>
        <begin position="52"/>
        <end position="76"/>
    </location>
</feature>
<dbReference type="InterPro" id="IPR005877">
    <property type="entry name" value="YSIRK_signal_dom"/>
</dbReference>
<protein>
    <submittedName>
        <fullName evidence="4">Serine-aspartate repeat-containing protein E</fullName>
    </submittedName>
</protein>
<accession>A0A8G2M8E0</accession>
<sequence>MINRDNKKAITKKGMISNRLNKFSIRKYTVGTASILVGTTLIFGLGNQEAKAAENTSTENAKQDDATTSDNKEVVS</sequence>
<feature type="compositionally biased region" description="Basic and acidic residues" evidence="2">
    <location>
        <begin position="61"/>
        <end position="76"/>
    </location>
</feature>
<dbReference type="Proteomes" id="UP000254224">
    <property type="component" value="Unassembled WGS sequence"/>
</dbReference>
<dbReference type="AlphaFoldDB" id="A0A8G2M8E0"/>
<dbReference type="NCBIfam" id="TIGR01168">
    <property type="entry name" value="YSIRK_signal"/>
    <property type="match status" value="1"/>
</dbReference>
<gene>
    <name evidence="4" type="primary">sdrE_2</name>
    <name evidence="4" type="ORF">NCTC7972_01371</name>
</gene>
<evidence type="ECO:0000256" key="1">
    <source>
        <dbReference type="ARBA" id="ARBA00022729"/>
    </source>
</evidence>
<keyword evidence="1" id="KW-0732">Signal</keyword>
<evidence type="ECO:0000256" key="2">
    <source>
        <dbReference type="SAM" id="MobiDB-lite"/>
    </source>
</evidence>
<dbReference type="Pfam" id="PF04650">
    <property type="entry name" value="YSIRK_signal"/>
    <property type="match status" value="1"/>
</dbReference>
<feature type="domain" description="YSIRK Gram-positive signal peptide" evidence="3">
    <location>
        <begin position="18"/>
        <end position="43"/>
    </location>
</feature>
<comment type="caution">
    <text evidence="4">The sequence shown here is derived from an EMBL/GenBank/DDBJ whole genome shotgun (WGS) entry which is preliminary data.</text>
</comment>
<name>A0A8G2M8E0_STAAU</name>
<evidence type="ECO:0000313" key="5">
    <source>
        <dbReference type="Proteomes" id="UP000254224"/>
    </source>
</evidence>